<comment type="caution">
    <text evidence="19">The sequence shown here is derived from an EMBL/GenBank/DDBJ whole genome shotgun (WGS) entry which is preliminary data.</text>
</comment>
<keyword evidence="8" id="KW-0106">Calcium</keyword>
<feature type="binding site" evidence="16">
    <location>
        <position position="308"/>
    </location>
    <ligand>
        <name>substrate</name>
    </ligand>
</feature>
<keyword evidence="9 15" id="KW-1015">Disulfide bond</keyword>
<feature type="active site" description="Nucleophile" evidence="13">
    <location>
        <position position="215"/>
    </location>
</feature>
<feature type="site" description="Transition state stabilizer" evidence="14">
    <location>
        <position position="308"/>
    </location>
</feature>
<evidence type="ECO:0000256" key="2">
    <source>
        <dbReference type="ARBA" id="ARBA00001913"/>
    </source>
</evidence>
<evidence type="ECO:0000256" key="15">
    <source>
        <dbReference type="PIRSR" id="PIRSR001024-4"/>
    </source>
</evidence>
<dbReference type="OrthoDB" id="204980at2759"/>
<evidence type="ECO:0000256" key="9">
    <source>
        <dbReference type="ARBA" id="ARBA00023157"/>
    </source>
</evidence>
<feature type="disulfide bond" evidence="15">
    <location>
        <begin position="163"/>
        <end position="176"/>
    </location>
</feature>
<evidence type="ECO:0000256" key="16">
    <source>
        <dbReference type="PIRSR" id="PIRSR001024-5"/>
    </source>
</evidence>
<comment type="cofactor">
    <cofactor evidence="2">
        <name>Ca(2+)</name>
        <dbReference type="ChEBI" id="CHEBI:29108"/>
    </cofactor>
</comment>
<dbReference type="InterPro" id="IPR013780">
    <property type="entry name" value="Glyco_hydro_b"/>
</dbReference>
<evidence type="ECO:0000256" key="17">
    <source>
        <dbReference type="SAM" id="SignalP"/>
    </source>
</evidence>
<evidence type="ECO:0000259" key="18">
    <source>
        <dbReference type="SMART" id="SM00642"/>
    </source>
</evidence>
<evidence type="ECO:0000256" key="7">
    <source>
        <dbReference type="ARBA" id="ARBA00022801"/>
    </source>
</evidence>
<comment type="similarity">
    <text evidence="3">Belongs to the glycosyl hydrolase 13 family.</text>
</comment>
<evidence type="ECO:0000256" key="4">
    <source>
        <dbReference type="ARBA" id="ARBA00012595"/>
    </source>
</evidence>
<feature type="domain" description="Glycosyl hydrolase family 13 catalytic" evidence="18">
    <location>
        <begin position="32"/>
        <end position="382"/>
    </location>
</feature>
<evidence type="ECO:0000256" key="5">
    <source>
        <dbReference type="ARBA" id="ARBA00022723"/>
    </source>
</evidence>
<name>A0A9W8YT22_9PEZI</name>
<feature type="disulfide bond" evidence="15">
    <location>
        <begin position="49"/>
        <end position="57"/>
    </location>
</feature>
<dbReference type="Gene3D" id="3.20.20.80">
    <property type="entry name" value="Glycosidases"/>
    <property type="match status" value="1"/>
</dbReference>
<dbReference type="GO" id="GO:0004556">
    <property type="term" value="F:alpha-amylase activity"/>
    <property type="evidence" value="ECO:0007669"/>
    <property type="project" value="UniProtKB-EC"/>
</dbReference>
<sequence length="493" mass="54275">MRSQPSYAAVGCLLPLAMAATPDEWRSRSIYQVLTDRFWRPDNSTEAPCDVTAETYCGGTWKGIEYQLDYITSLGANAIWISPITKNAPNAYHGYSQTDLYALNDNFGTAQDLKDLASALHARDMYLMVDVVINHFGSDEPYPDIPWSTYYPFNSSEYFHPYCTETYSNITSIEECWLSSYLPDVATERTDIQEAYADWIKWLIAEYDIDGLRLDTVEQLDSGALEAFTSASGVYVVGEAFDISTEQYALQVTMSGGGLMNYPLYTVANNTFVNVGEESMAELATAIAANRNDSIDSNLHGVFFENQDMPRIAATNTDTSIAQNSMAFTFLGDGIPIVYYGQEHNLNGGNDPYNRAATWLRQNGALSEASLCDFMSRLNQIRSWAIKKSAGYTTYGTYVLNYSGNQMSIRKDVLRTILTNAGVNQAADTYTTDGAEFSQGDTIVDLISCKTYTADEDGEVTVRIGGGAVVALMEQSLAAGSGICDTEVNIQLA</sequence>
<dbReference type="InterPro" id="IPR017853">
    <property type="entry name" value="GH"/>
</dbReference>
<keyword evidence="12" id="KW-0326">Glycosidase</keyword>
<accession>A0A9W8YT22</accession>
<dbReference type="PANTHER" id="PTHR10357">
    <property type="entry name" value="ALPHA-AMYLASE FAMILY MEMBER"/>
    <property type="match status" value="1"/>
</dbReference>
<dbReference type="EMBL" id="JAPEVB010000003">
    <property type="protein sequence ID" value="KAJ4391689.1"/>
    <property type="molecule type" value="Genomic_DNA"/>
</dbReference>
<dbReference type="Gene3D" id="2.60.40.1180">
    <property type="entry name" value="Golgi alpha-mannosidase II"/>
    <property type="match status" value="1"/>
</dbReference>
<dbReference type="Pfam" id="PF00128">
    <property type="entry name" value="Alpha-amylase"/>
    <property type="match status" value="2"/>
</dbReference>
<evidence type="ECO:0000256" key="1">
    <source>
        <dbReference type="ARBA" id="ARBA00000548"/>
    </source>
</evidence>
<feature type="binding site" evidence="16">
    <location>
        <position position="135"/>
    </location>
    <ligand>
        <name>substrate</name>
    </ligand>
</feature>
<feature type="signal peptide" evidence="17">
    <location>
        <begin position="1"/>
        <end position="19"/>
    </location>
</feature>
<dbReference type="GO" id="GO:0016052">
    <property type="term" value="P:carbohydrate catabolic process"/>
    <property type="evidence" value="ECO:0007669"/>
    <property type="project" value="InterPro"/>
</dbReference>
<keyword evidence="11" id="KW-0119">Carbohydrate metabolism</keyword>
<dbReference type="SUPFAM" id="SSF51445">
    <property type="entry name" value="(Trans)glycosidases"/>
    <property type="match status" value="1"/>
</dbReference>
<dbReference type="PANTHER" id="PTHR10357:SF215">
    <property type="entry name" value="ALPHA-AMYLASE 1"/>
    <property type="match status" value="1"/>
</dbReference>
<dbReference type="Proteomes" id="UP001140453">
    <property type="component" value="Unassembled WGS sequence"/>
</dbReference>
<feature type="binding site" evidence="16">
    <location>
        <position position="355"/>
    </location>
    <ligand>
        <name>substrate</name>
    </ligand>
</feature>
<dbReference type="GO" id="GO:0005509">
    <property type="term" value="F:calcium ion binding"/>
    <property type="evidence" value="ECO:0007669"/>
    <property type="project" value="InterPro"/>
</dbReference>
<feature type="binding site" evidence="16">
    <location>
        <position position="213"/>
    </location>
    <ligand>
        <name>substrate</name>
    </ligand>
</feature>
<evidence type="ECO:0000313" key="19">
    <source>
        <dbReference type="EMBL" id="KAJ4391689.1"/>
    </source>
</evidence>
<evidence type="ECO:0000256" key="8">
    <source>
        <dbReference type="ARBA" id="ARBA00022837"/>
    </source>
</evidence>
<feature type="chain" id="PRO_5040749920" description="alpha-amylase" evidence="17">
    <location>
        <begin position="20"/>
        <end position="493"/>
    </location>
</feature>
<keyword evidence="20" id="KW-1185">Reference proteome</keyword>
<evidence type="ECO:0000256" key="11">
    <source>
        <dbReference type="ARBA" id="ARBA00023277"/>
    </source>
</evidence>
<evidence type="ECO:0000313" key="20">
    <source>
        <dbReference type="Proteomes" id="UP001140453"/>
    </source>
</evidence>
<proteinExistence type="inferred from homology"/>
<keyword evidence="10" id="KW-0325">Glycoprotein</keyword>
<dbReference type="InterPro" id="IPR006047">
    <property type="entry name" value="GH13_cat_dom"/>
</dbReference>
<reference evidence="19" key="1">
    <citation type="submission" date="2022-10" db="EMBL/GenBank/DDBJ databases">
        <title>Tapping the CABI collections for fungal endophytes: first genome assemblies for Collariella, Neodidymelliopsis, Ascochyta clinopodiicola, Didymella pomorum, Didymosphaeria variabile, Neocosmospora piperis and Neocucurbitaria cava.</title>
        <authorList>
            <person name="Hill R."/>
        </authorList>
    </citation>
    <scope>NUCLEOTIDE SEQUENCE</scope>
    <source>
        <strain evidence="19">IMI 355082</strain>
    </source>
</reference>
<comment type="catalytic activity">
    <reaction evidence="1">
        <text>Endohydrolysis of (1-&gt;4)-alpha-D-glucosidic linkages in polysaccharides containing three or more (1-&gt;4)-alpha-linked D-glucose units.</text>
        <dbReference type="EC" id="3.2.1.1"/>
    </reaction>
</comment>
<dbReference type="PIRSF" id="PIRSF001024">
    <property type="entry name" value="Alph-amyl_fung"/>
    <property type="match status" value="1"/>
</dbReference>
<dbReference type="EC" id="3.2.1.1" evidence="4"/>
<keyword evidence="6 17" id="KW-0732">Signal</keyword>
<dbReference type="InterPro" id="IPR013777">
    <property type="entry name" value="A-amylase-like"/>
</dbReference>
<organism evidence="19 20">
    <name type="scientific">Gnomoniopsis smithogilvyi</name>
    <dbReference type="NCBI Taxonomy" id="1191159"/>
    <lineage>
        <taxon>Eukaryota</taxon>
        <taxon>Fungi</taxon>
        <taxon>Dikarya</taxon>
        <taxon>Ascomycota</taxon>
        <taxon>Pezizomycotina</taxon>
        <taxon>Sordariomycetes</taxon>
        <taxon>Sordariomycetidae</taxon>
        <taxon>Diaporthales</taxon>
        <taxon>Gnomoniaceae</taxon>
        <taxon>Gnomoniopsis</taxon>
    </lineage>
</organism>
<dbReference type="SMART" id="SM00642">
    <property type="entry name" value="Aamy"/>
    <property type="match status" value="1"/>
</dbReference>
<evidence type="ECO:0000256" key="12">
    <source>
        <dbReference type="ARBA" id="ARBA00023295"/>
    </source>
</evidence>
<dbReference type="SUPFAM" id="SSF51011">
    <property type="entry name" value="Glycosyl hydrolase domain"/>
    <property type="match status" value="1"/>
</dbReference>
<evidence type="ECO:0000256" key="14">
    <source>
        <dbReference type="PIRSR" id="PIRSR001024-2"/>
    </source>
</evidence>
<keyword evidence="5" id="KW-0479">Metal-binding</keyword>
<protein>
    <recommendedName>
        <fullName evidence="4">alpha-amylase</fullName>
        <ecNumber evidence="4">3.2.1.1</ecNumber>
    </recommendedName>
</protein>
<keyword evidence="7" id="KW-0378">Hydrolase</keyword>
<dbReference type="Pfam" id="PF09260">
    <property type="entry name" value="A_amylase_dom_C"/>
    <property type="match status" value="1"/>
</dbReference>
<evidence type="ECO:0000256" key="3">
    <source>
        <dbReference type="ARBA" id="ARBA00008061"/>
    </source>
</evidence>
<dbReference type="InterPro" id="IPR015340">
    <property type="entry name" value="A_amylase_C_dom"/>
</dbReference>
<evidence type="ECO:0000256" key="6">
    <source>
        <dbReference type="ARBA" id="ARBA00022729"/>
    </source>
</evidence>
<evidence type="ECO:0000256" key="13">
    <source>
        <dbReference type="PIRSR" id="PIRSR001024-1"/>
    </source>
</evidence>
<dbReference type="AlphaFoldDB" id="A0A9W8YT22"/>
<feature type="active site" description="Proton donor" evidence="13">
    <location>
        <position position="239"/>
    </location>
</feature>
<feature type="disulfide bond" evidence="15">
    <location>
        <begin position="449"/>
        <end position="484"/>
    </location>
</feature>
<gene>
    <name evidence="19" type="ORF">N0V93_005309</name>
</gene>
<evidence type="ECO:0000256" key="10">
    <source>
        <dbReference type="ARBA" id="ARBA00023180"/>
    </source>
</evidence>